<feature type="region of interest" description="Disordered" evidence="1">
    <location>
        <begin position="84"/>
        <end position="105"/>
    </location>
</feature>
<organism evidence="3 4">
    <name type="scientific">Phialocephala subalpina</name>
    <dbReference type="NCBI Taxonomy" id="576137"/>
    <lineage>
        <taxon>Eukaryota</taxon>
        <taxon>Fungi</taxon>
        <taxon>Dikarya</taxon>
        <taxon>Ascomycota</taxon>
        <taxon>Pezizomycotina</taxon>
        <taxon>Leotiomycetes</taxon>
        <taxon>Helotiales</taxon>
        <taxon>Mollisiaceae</taxon>
        <taxon>Phialocephala</taxon>
        <taxon>Phialocephala fortinii species complex</taxon>
    </lineage>
</organism>
<protein>
    <submittedName>
        <fullName evidence="3">Related to P.falciparum dihydropteroate synthase</fullName>
    </submittedName>
</protein>
<dbReference type="EMBL" id="FJOG01000010">
    <property type="protein sequence ID" value="CZR57432.1"/>
    <property type="molecule type" value="Genomic_DNA"/>
</dbReference>
<feature type="compositionally biased region" description="Basic and acidic residues" evidence="1">
    <location>
        <begin position="41"/>
        <end position="51"/>
    </location>
</feature>
<dbReference type="OrthoDB" id="367221at2759"/>
<dbReference type="STRING" id="576137.A0A1L7WXD2"/>
<evidence type="ECO:0000313" key="4">
    <source>
        <dbReference type="Proteomes" id="UP000184330"/>
    </source>
</evidence>
<dbReference type="PANTHER" id="PTHR13452">
    <property type="entry name" value="THUMP DOMAIN CONTAINING PROTEIN 1-RELATED"/>
    <property type="match status" value="1"/>
</dbReference>
<dbReference type="Proteomes" id="UP000184330">
    <property type="component" value="Unassembled WGS sequence"/>
</dbReference>
<accession>A0A1L7WXD2</accession>
<dbReference type="Pfam" id="PF02926">
    <property type="entry name" value="THUMP"/>
    <property type="match status" value="1"/>
</dbReference>
<reference evidence="3 4" key="1">
    <citation type="submission" date="2016-03" db="EMBL/GenBank/DDBJ databases">
        <authorList>
            <person name="Ploux O."/>
        </authorList>
    </citation>
    <scope>NUCLEOTIDE SEQUENCE [LARGE SCALE GENOMIC DNA]</scope>
    <source>
        <strain evidence="3 4">UAMH 11012</strain>
    </source>
</reference>
<name>A0A1L7WXD2_9HELO</name>
<feature type="compositionally biased region" description="Polar residues" evidence="1">
    <location>
        <begin position="322"/>
        <end position="341"/>
    </location>
</feature>
<dbReference type="PANTHER" id="PTHR13452:SF10">
    <property type="entry name" value="THUMP DOMAIN-CONTAINING PROTEIN 1"/>
    <property type="match status" value="1"/>
</dbReference>
<proteinExistence type="predicted"/>
<feature type="domain" description="THUMP" evidence="2">
    <location>
        <begin position="226"/>
        <end position="286"/>
    </location>
</feature>
<feature type="region of interest" description="Disordered" evidence="1">
    <location>
        <begin position="1"/>
        <end position="53"/>
    </location>
</feature>
<keyword evidence="4" id="KW-1185">Reference proteome</keyword>
<feature type="compositionally biased region" description="Basic and acidic residues" evidence="1">
    <location>
        <begin position="1"/>
        <end position="20"/>
    </location>
</feature>
<sequence>MADSKKRKERSGGDNAERGGKRSKGGSGGKWQTPHQQAKVAAREGGKKIEPGDIGIWATCARNQEGRATVELKAMLEECAERFYGIKSGPDEPEDEPEDEDDEDIEVSIQKELASMDKKEDKSTKLFTPMHVDLACVLFFKTQPTIDPVDLVHRICKEAASNPKVRRMRYVNRLTPMTVIGKATEKGLEEVSKSVLSKYFNLNLQKDEGEAGGDDSEQPTNETPQEHVNYSYAIRPTIRNHNTLKRDAVIKQIALSIADSHKVDLTNSDKVILVDIYRMVCGMSVVGSDWESLKRFNLSELYSHNQLTTKTNDASDAEAKPQSATTGEDNVATAATDNTEP</sequence>
<evidence type="ECO:0000256" key="1">
    <source>
        <dbReference type="SAM" id="MobiDB-lite"/>
    </source>
</evidence>
<gene>
    <name evidence="3" type="ORF">PAC_07321</name>
</gene>
<evidence type="ECO:0000313" key="3">
    <source>
        <dbReference type="EMBL" id="CZR57432.1"/>
    </source>
</evidence>
<dbReference type="Gene3D" id="3.30.2300.10">
    <property type="entry name" value="THUMP superfamily"/>
    <property type="match status" value="1"/>
</dbReference>
<dbReference type="GO" id="GO:0003723">
    <property type="term" value="F:RNA binding"/>
    <property type="evidence" value="ECO:0007669"/>
    <property type="project" value="InterPro"/>
</dbReference>
<dbReference type="SUPFAM" id="SSF143437">
    <property type="entry name" value="THUMP domain-like"/>
    <property type="match status" value="1"/>
</dbReference>
<feature type="compositionally biased region" description="Polar residues" evidence="1">
    <location>
        <begin position="218"/>
        <end position="227"/>
    </location>
</feature>
<dbReference type="InterPro" id="IPR004114">
    <property type="entry name" value="THUMP_dom"/>
</dbReference>
<dbReference type="GO" id="GO:0006400">
    <property type="term" value="P:tRNA modification"/>
    <property type="evidence" value="ECO:0007669"/>
    <property type="project" value="InterPro"/>
</dbReference>
<evidence type="ECO:0000259" key="2">
    <source>
        <dbReference type="Pfam" id="PF02926"/>
    </source>
</evidence>
<dbReference type="CDD" id="cd11717">
    <property type="entry name" value="THUMP_THUMPD1_like"/>
    <property type="match status" value="1"/>
</dbReference>
<dbReference type="AlphaFoldDB" id="A0A1L7WXD2"/>
<feature type="compositionally biased region" description="Acidic residues" evidence="1">
    <location>
        <begin position="91"/>
        <end position="105"/>
    </location>
</feature>
<feature type="region of interest" description="Disordered" evidence="1">
    <location>
        <begin position="207"/>
        <end position="227"/>
    </location>
</feature>
<feature type="region of interest" description="Disordered" evidence="1">
    <location>
        <begin position="309"/>
        <end position="341"/>
    </location>
</feature>
<dbReference type="InterPro" id="IPR040183">
    <property type="entry name" value="THUMPD1-like"/>
</dbReference>